<organism evidence="2 3">
    <name type="scientific">Epicoccum nigrum</name>
    <name type="common">Soil fungus</name>
    <name type="synonym">Epicoccum purpurascens</name>
    <dbReference type="NCBI Taxonomy" id="105696"/>
    <lineage>
        <taxon>Eukaryota</taxon>
        <taxon>Fungi</taxon>
        <taxon>Dikarya</taxon>
        <taxon>Ascomycota</taxon>
        <taxon>Pezizomycotina</taxon>
        <taxon>Dothideomycetes</taxon>
        <taxon>Pleosporomycetidae</taxon>
        <taxon>Pleosporales</taxon>
        <taxon>Pleosporineae</taxon>
        <taxon>Didymellaceae</taxon>
        <taxon>Epicoccum</taxon>
    </lineage>
</organism>
<dbReference type="InParanoid" id="A0A1Y2M2S0"/>
<protein>
    <recommendedName>
        <fullName evidence="1">JmjC domain-containing protein</fullName>
    </recommendedName>
</protein>
<sequence>MSAYLPLHDQDLVDVMVEAERSSSPSARILSDLAERGFAYPLDEKELGPLREKGKVFQRSIWASPVLTDFMSPGTEPDANQIKEILLNDIAGDDPYCFSPSHGSRSEDALAISSLIDNIDNPRYSGPGSVSSLHSPALERFYKYTPSWHQDGILGMSPLTITVTPADNIQDVDFPDSYTHSTLITGSKIWLAFRPTSHNVAVLQAYYNTLLRGTKDLALNHARDYKPAGILFIQRAGETLVLPPFWIATAFSIQPTVSATFQIATAIEFEERIKQLGNFRLTIKQLGDFPLTTQLDHGDDSRAQRALPMFANELIEHLRAVLKDNFQGCYLDKVISHICRDYETLRTDLRRVLEAIEDKAIVRDLENKFRAAWLNFLELKRQMKPLCRLCKLRIKDMPAGASPTDRLRQHFINLHCLRSDRSTDRIAQQ</sequence>
<feature type="domain" description="JmjC" evidence="1">
    <location>
        <begin position="134"/>
        <end position="280"/>
    </location>
</feature>
<dbReference type="SUPFAM" id="SSF51197">
    <property type="entry name" value="Clavaminate synthase-like"/>
    <property type="match status" value="1"/>
</dbReference>
<dbReference type="Gene3D" id="2.60.120.650">
    <property type="entry name" value="Cupin"/>
    <property type="match status" value="1"/>
</dbReference>
<proteinExistence type="predicted"/>
<reference evidence="2 3" key="1">
    <citation type="journal article" date="2017" name="Genome Announc.">
        <title>Genome sequence of the saprophytic ascomycete Epicoccum nigrum ICMP 19927 strain isolated from New Zealand.</title>
        <authorList>
            <person name="Fokin M."/>
            <person name="Fleetwood D."/>
            <person name="Weir B.S."/>
            <person name="Villas-Boas S.G."/>
        </authorList>
    </citation>
    <scope>NUCLEOTIDE SEQUENCE [LARGE SCALE GENOMIC DNA]</scope>
    <source>
        <strain evidence="2 3">ICMP 19927</strain>
    </source>
</reference>
<evidence type="ECO:0000313" key="2">
    <source>
        <dbReference type="EMBL" id="OSS50425.1"/>
    </source>
</evidence>
<name>A0A1Y2M2S0_EPING</name>
<dbReference type="PROSITE" id="PS51184">
    <property type="entry name" value="JMJC"/>
    <property type="match status" value="1"/>
</dbReference>
<dbReference type="EMBL" id="KZ107842">
    <property type="protein sequence ID" value="OSS50425.1"/>
    <property type="molecule type" value="Genomic_DNA"/>
</dbReference>
<evidence type="ECO:0000313" key="3">
    <source>
        <dbReference type="Proteomes" id="UP000193240"/>
    </source>
</evidence>
<gene>
    <name evidence="2" type="ORF">B5807_04859</name>
</gene>
<dbReference type="AlphaFoldDB" id="A0A1Y2M2S0"/>
<accession>A0A1Y2M2S0</accession>
<evidence type="ECO:0000259" key="1">
    <source>
        <dbReference type="PROSITE" id="PS51184"/>
    </source>
</evidence>
<dbReference type="OMA" id="EMHAANT"/>
<dbReference type="InterPro" id="IPR003347">
    <property type="entry name" value="JmjC_dom"/>
</dbReference>
<keyword evidence="3" id="KW-1185">Reference proteome</keyword>
<dbReference type="Proteomes" id="UP000193240">
    <property type="component" value="Unassembled WGS sequence"/>
</dbReference>